<evidence type="ECO:0000256" key="2">
    <source>
        <dbReference type="ARBA" id="ARBA00022722"/>
    </source>
</evidence>
<evidence type="ECO:0000313" key="9">
    <source>
        <dbReference type="Proteomes" id="UP000887564"/>
    </source>
</evidence>
<dbReference type="Proteomes" id="UP000887564">
    <property type="component" value="Unplaced"/>
</dbReference>
<evidence type="ECO:0000313" key="10">
    <source>
        <dbReference type="WBParaSite" id="PEQ_0000101201-mRNA-1"/>
    </source>
</evidence>
<dbReference type="WBParaSite" id="PEQ_0000101201-mRNA-1">
    <property type="protein sequence ID" value="PEQ_0000101201-mRNA-1"/>
    <property type="gene ID" value="PEQ_0000101201"/>
</dbReference>
<protein>
    <recommendedName>
        <fullName evidence="7">Ribonuclease</fullName>
        <ecNumber evidence="7">3.1.26.4</ecNumber>
    </recommendedName>
</protein>
<dbReference type="SUPFAM" id="SSF53098">
    <property type="entry name" value="Ribonuclease H-like"/>
    <property type="match status" value="1"/>
</dbReference>
<dbReference type="InterPro" id="IPR012337">
    <property type="entry name" value="RNaseH-like_sf"/>
</dbReference>
<dbReference type="PANTHER" id="PTHR10954">
    <property type="entry name" value="RIBONUCLEASE H2 SUBUNIT A"/>
    <property type="match status" value="1"/>
</dbReference>
<dbReference type="GO" id="GO:0032299">
    <property type="term" value="C:ribonuclease H2 complex"/>
    <property type="evidence" value="ECO:0007669"/>
    <property type="project" value="TreeGrafter"/>
</dbReference>
<keyword evidence="2 7" id="KW-0540">Nuclease</keyword>
<dbReference type="InterPro" id="IPR024567">
    <property type="entry name" value="RNase_HII/HIII_dom"/>
</dbReference>
<keyword evidence="9" id="KW-1185">Reference proteome</keyword>
<dbReference type="AlphaFoldDB" id="A0A914RH12"/>
<dbReference type="InterPro" id="IPR036397">
    <property type="entry name" value="RNaseH_sf"/>
</dbReference>
<comment type="catalytic activity">
    <reaction evidence="1 7">
        <text>Endonucleolytic cleavage to 5'-phosphomonoester.</text>
        <dbReference type="EC" id="3.1.26.4"/>
    </reaction>
</comment>
<dbReference type="PROSITE" id="PS51975">
    <property type="entry name" value="RNASE_H_2"/>
    <property type="match status" value="1"/>
</dbReference>
<dbReference type="PANTHER" id="PTHR10954:SF7">
    <property type="entry name" value="RIBONUCLEASE H2 SUBUNIT A"/>
    <property type="match status" value="1"/>
</dbReference>
<feature type="domain" description="RNase H type-2" evidence="8">
    <location>
        <begin position="1"/>
        <end position="142"/>
    </location>
</feature>
<keyword evidence="4 7" id="KW-0255">Endonuclease</keyword>
<evidence type="ECO:0000256" key="3">
    <source>
        <dbReference type="ARBA" id="ARBA00022723"/>
    </source>
</evidence>
<evidence type="ECO:0000256" key="4">
    <source>
        <dbReference type="ARBA" id="ARBA00022759"/>
    </source>
</evidence>
<proteinExistence type="inferred from homology"/>
<keyword evidence="5 7" id="KW-0378">Hydrolase</keyword>
<evidence type="ECO:0000256" key="1">
    <source>
        <dbReference type="ARBA" id="ARBA00000077"/>
    </source>
</evidence>
<organism evidence="9 10">
    <name type="scientific">Parascaris equorum</name>
    <name type="common">Equine roundworm</name>
    <dbReference type="NCBI Taxonomy" id="6256"/>
    <lineage>
        <taxon>Eukaryota</taxon>
        <taxon>Metazoa</taxon>
        <taxon>Ecdysozoa</taxon>
        <taxon>Nematoda</taxon>
        <taxon>Chromadorea</taxon>
        <taxon>Rhabditida</taxon>
        <taxon>Spirurina</taxon>
        <taxon>Ascaridomorpha</taxon>
        <taxon>Ascaridoidea</taxon>
        <taxon>Ascarididae</taxon>
        <taxon>Parascaris</taxon>
    </lineage>
</organism>
<dbReference type="EC" id="3.1.26.4" evidence="7"/>
<evidence type="ECO:0000256" key="6">
    <source>
        <dbReference type="PROSITE-ProRule" id="PRU01319"/>
    </source>
</evidence>
<dbReference type="GO" id="GO:0006298">
    <property type="term" value="P:mismatch repair"/>
    <property type="evidence" value="ECO:0007669"/>
    <property type="project" value="TreeGrafter"/>
</dbReference>
<comment type="similarity">
    <text evidence="7">Belongs to the RNase HII family.</text>
</comment>
<dbReference type="InterPro" id="IPR001352">
    <property type="entry name" value="RNase_HII/HIII"/>
</dbReference>
<reference evidence="10" key="1">
    <citation type="submission" date="2022-11" db="UniProtKB">
        <authorList>
            <consortium name="WormBaseParasite"/>
        </authorList>
    </citation>
    <scope>IDENTIFICATION</scope>
</reference>
<dbReference type="GO" id="GO:0003723">
    <property type="term" value="F:RNA binding"/>
    <property type="evidence" value="ECO:0007669"/>
    <property type="project" value="UniProtKB-UniRule"/>
</dbReference>
<name>A0A914RH12_PAREQ</name>
<evidence type="ECO:0000256" key="5">
    <source>
        <dbReference type="ARBA" id="ARBA00022801"/>
    </source>
</evidence>
<evidence type="ECO:0000256" key="7">
    <source>
        <dbReference type="RuleBase" id="RU003515"/>
    </source>
</evidence>
<keyword evidence="3" id="KW-0479">Metal-binding</keyword>
<dbReference type="GO" id="GO:0046872">
    <property type="term" value="F:metal ion binding"/>
    <property type="evidence" value="ECO:0007669"/>
    <property type="project" value="UniProtKB-KW"/>
</dbReference>
<comment type="function">
    <text evidence="7">Endonuclease that specifically degrades the RNA of RNA-DNA hybrids.</text>
</comment>
<dbReference type="Pfam" id="PF01351">
    <property type="entry name" value="RNase_HII"/>
    <property type="match status" value="1"/>
</dbReference>
<evidence type="ECO:0000259" key="8">
    <source>
        <dbReference type="PROSITE" id="PS51975"/>
    </source>
</evidence>
<dbReference type="GO" id="GO:0043137">
    <property type="term" value="P:DNA replication, removal of RNA primer"/>
    <property type="evidence" value="ECO:0007669"/>
    <property type="project" value="TreeGrafter"/>
</dbReference>
<comment type="caution">
    <text evidence="6">Lacks conserved residue(s) required for the propagation of feature annotation.</text>
</comment>
<dbReference type="Gene3D" id="3.30.420.10">
    <property type="entry name" value="Ribonuclease H-like superfamily/Ribonuclease H"/>
    <property type="match status" value="1"/>
</dbReference>
<sequence length="160" mass="17734">MLRRCKYSLNELSHMSAISLIKCALENGINVTEIYVDTVGPKSTYQTKLQAHFPNISITVTEKADSLFPVVGAASIAAKVTRDGLLRDWIFVEGDVSVPEGGYGSGYPGVGRPQKKFLKRAHFHVNGKAFYLTTCVCPMKFWLDCLVSFLSDTVSIYYVL</sequence>
<dbReference type="GO" id="GO:0004523">
    <property type="term" value="F:RNA-DNA hybrid ribonuclease activity"/>
    <property type="evidence" value="ECO:0007669"/>
    <property type="project" value="UniProtKB-EC"/>
</dbReference>
<accession>A0A914RH12</accession>